<dbReference type="Proteomes" id="UP000027395">
    <property type="component" value="Chromosome"/>
</dbReference>
<protein>
    <recommendedName>
        <fullName evidence="4">DUF3120 domain-containing protein</fullName>
    </recommendedName>
</protein>
<feature type="transmembrane region" description="Helical" evidence="1">
    <location>
        <begin position="86"/>
        <end position="107"/>
    </location>
</feature>
<keyword evidence="3" id="KW-1185">Reference proteome</keyword>
<evidence type="ECO:0008006" key="4">
    <source>
        <dbReference type="Google" id="ProtNLM"/>
    </source>
</evidence>
<feature type="transmembrane region" description="Helical" evidence="1">
    <location>
        <begin position="140"/>
        <end position="162"/>
    </location>
</feature>
<proteinExistence type="predicted"/>
<gene>
    <name evidence="2" type="ORF">A19Y_1261</name>
</gene>
<name>A0A073CQS2_PLAA1</name>
<dbReference type="STRING" id="388467.A19Y_1261"/>
<evidence type="ECO:0000313" key="3">
    <source>
        <dbReference type="Proteomes" id="UP000027395"/>
    </source>
</evidence>
<dbReference type="HOGENOM" id="CLU_086048_0_0_3"/>
<sequence length="242" mass="27349">MLNILLGSILTTTQPIQPTSGFLQRVLAKVRISQTWPVFFASVFLVTVPVFFQAPLVRQWPEFSVILTLGWLGISWRLIRQPATWVWGDLLLGFSWSWFTGAIYWGWLRWEPLLHLPVEAIGVPFAIWCLYRGWGKVGNWFYLGSLFGTAVTDGYFYIAGLIPSWRQLMHVEPALALPIFQNALQIVTTPWGISWAVGFALFLFGVGVFPLQSKEQHWWAFGGAVLSTILVDSLFLVAACLA</sequence>
<feature type="transmembrane region" description="Helical" evidence="1">
    <location>
        <begin position="218"/>
        <end position="239"/>
    </location>
</feature>
<accession>A0A073CQS2</accession>
<organism evidence="2 3">
    <name type="scientific">Planktothrix agardhii (strain NIVA-CYA 126/8)</name>
    <dbReference type="NCBI Taxonomy" id="388467"/>
    <lineage>
        <taxon>Bacteria</taxon>
        <taxon>Bacillati</taxon>
        <taxon>Cyanobacteriota</taxon>
        <taxon>Cyanophyceae</taxon>
        <taxon>Oscillatoriophycideae</taxon>
        <taxon>Oscillatoriales</taxon>
        <taxon>Microcoleaceae</taxon>
        <taxon>Planktothrix</taxon>
    </lineage>
</organism>
<dbReference type="InterPro" id="IPR021468">
    <property type="entry name" value="DUF3120"/>
</dbReference>
<feature type="transmembrane region" description="Helical" evidence="1">
    <location>
        <begin position="192"/>
        <end position="211"/>
    </location>
</feature>
<keyword evidence="1" id="KW-0812">Transmembrane</keyword>
<dbReference type="Pfam" id="PF11318">
    <property type="entry name" value="DUF3120"/>
    <property type="match status" value="1"/>
</dbReference>
<evidence type="ECO:0000256" key="1">
    <source>
        <dbReference type="SAM" id="Phobius"/>
    </source>
</evidence>
<reference evidence="2 3" key="1">
    <citation type="journal article" date="2014" name="Appl. Environ. Microbiol.">
        <title>Elucidation of insertion elements encoded on plasmids and in vitro construction of shuttle vectors from the toxic cyanobacterium Planktothrix.</title>
        <authorList>
            <person name="Christiansen G."/>
            <person name="Goesmann A."/>
            <person name="Kurmayer R."/>
        </authorList>
    </citation>
    <scope>NUCLEOTIDE SEQUENCE [LARGE SCALE GENOMIC DNA]</scope>
    <source>
        <strain evidence="2 3">NIVA-CYA 126/8</strain>
    </source>
</reference>
<dbReference type="EMBL" id="CM002803">
    <property type="protein sequence ID" value="KEI66335.1"/>
    <property type="molecule type" value="Genomic_DNA"/>
</dbReference>
<keyword evidence="1" id="KW-1133">Transmembrane helix</keyword>
<dbReference type="PATRIC" id="fig|388467.6.peg.1199"/>
<feature type="transmembrane region" description="Helical" evidence="1">
    <location>
        <begin position="113"/>
        <end position="131"/>
    </location>
</feature>
<evidence type="ECO:0000313" key="2">
    <source>
        <dbReference type="EMBL" id="KEI66335.1"/>
    </source>
</evidence>
<dbReference type="eggNOG" id="ENOG502ZAA4">
    <property type="taxonomic scope" value="Bacteria"/>
</dbReference>
<keyword evidence="1" id="KW-0472">Membrane</keyword>
<feature type="transmembrane region" description="Helical" evidence="1">
    <location>
        <begin position="35"/>
        <end position="54"/>
    </location>
</feature>
<feature type="transmembrane region" description="Helical" evidence="1">
    <location>
        <begin position="60"/>
        <end position="79"/>
    </location>
</feature>
<dbReference type="AlphaFoldDB" id="A0A073CQS2"/>